<feature type="coiled-coil region" evidence="1">
    <location>
        <begin position="604"/>
        <end position="631"/>
    </location>
</feature>
<proteinExistence type="predicted"/>
<feature type="compositionally biased region" description="Basic and acidic residues" evidence="2">
    <location>
        <begin position="714"/>
        <end position="726"/>
    </location>
</feature>
<accession>A0A7I4YTR2</accession>
<evidence type="ECO:0000313" key="3">
    <source>
        <dbReference type="Proteomes" id="UP000025227"/>
    </source>
</evidence>
<feature type="region of interest" description="Disordered" evidence="2">
    <location>
        <begin position="1"/>
        <end position="95"/>
    </location>
</feature>
<organism evidence="3 4">
    <name type="scientific">Haemonchus contortus</name>
    <name type="common">Barber pole worm</name>
    <dbReference type="NCBI Taxonomy" id="6289"/>
    <lineage>
        <taxon>Eukaryota</taxon>
        <taxon>Metazoa</taxon>
        <taxon>Ecdysozoa</taxon>
        <taxon>Nematoda</taxon>
        <taxon>Chromadorea</taxon>
        <taxon>Rhabditida</taxon>
        <taxon>Rhabditina</taxon>
        <taxon>Rhabditomorpha</taxon>
        <taxon>Strongyloidea</taxon>
        <taxon>Trichostrongylidae</taxon>
        <taxon>Haemonchus</taxon>
    </lineage>
</organism>
<feature type="coiled-coil region" evidence="1">
    <location>
        <begin position="389"/>
        <end position="416"/>
    </location>
</feature>
<dbReference type="WBParaSite" id="HCON_00145820-00001">
    <property type="protein sequence ID" value="HCON_00145820-00001"/>
    <property type="gene ID" value="HCON_00145820"/>
</dbReference>
<evidence type="ECO:0000256" key="2">
    <source>
        <dbReference type="SAM" id="MobiDB-lite"/>
    </source>
</evidence>
<feature type="compositionally biased region" description="Basic residues" evidence="2">
    <location>
        <begin position="22"/>
        <end position="44"/>
    </location>
</feature>
<dbReference type="Proteomes" id="UP000025227">
    <property type="component" value="Unplaced"/>
</dbReference>
<feature type="compositionally biased region" description="Basic and acidic residues" evidence="2">
    <location>
        <begin position="675"/>
        <end position="700"/>
    </location>
</feature>
<dbReference type="AlphaFoldDB" id="A0A7I4YTR2"/>
<reference evidence="4" key="1">
    <citation type="submission" date="2020-12" db="UniProtKB">
        <authorList>
            <consortium name="WormBaseParasite"/>
        </authorList>
    </citation>
    <scope>IDENTIFICATION</scope>
    <source>
        <strain evidence="4">MHco3</strain>
    </source>
</reference>
<name>A0A7I4YTR2_HAECO</name>
<evidence type="ECO:0000313" key="4">
    <source>
        <dbReference type="WBParaSite" id="HCON_00145820-00001"/>
    </source>
</evidence>
<feature type="coiled-coil region" evidence="1">
    <location>
        <begin position="477"/>
        <end position="528"/>
    </location>
</feature>
<evidence type="ECO:0000256" key="1">
    <source>
        <dbReference type="SAM" id="Coils"/>
    </source>
</evidence>
<dbReference type="OMA" id="YGHSERY"/>
<protein>
    <submittedName>
        <fullName evidence="4">C2H2-type domain-containing protein</fullName>
    </submittedName>
</protein>
<feature type="compositionally biased region" description="Basic residues" evidence="2">
    <location>
        <begin position="701"/>
        <end position="713"/>
    </location>
</feature>
<keyword evidence="3" id="KW-1185">Reference proteome</keyword>
<feature type="compositionally biased region" description="Basic and acidic residues" evidence="2">
    <location>
        <begin position="65"/>
        <end position="79"/>
    </location>
</feature>
<dbReference type="OrthoDB" id="5877922at2759"/>
<sequence>MRRPSDRRSYIAQPINVSSERHSRRRRSRDSRDHHVHSRRRSPKHDHYEARPVDMQICHGSDDEETRRIRYKTSDRDSYSGRSRKDVKRRDAPCEPFLPPDDDVRDGIVFEYLNYYEFLQCWLEECNRMLLRKDKRALPKRLSELITRTTPAEQTRIILPEGVFERSDLLHCNMFIEGLPPSVFFGSGFGHRSSLARAAAAKDLVDKCFQVGLISEALHTSIGNHPHFEKRDLPIRAYDLAVDAFVDLDAKLSAGRWPWDLNTAKELEPETLDRLKAVFNSVVQDIYFPRIHDRPRDEFMHPPMPPNGSAAANFAVNHDRSEFCGRCRLYGHSERYCSESRAHGRHWEEATSPGLMPGMRATNYEEQRFPKSEYDRRPAADKDTFHYTSDEIEQKIARQREELLRQEMSLRRAEAADNWSTGGAAFQPSLAQTHPSMALKPLMPPLGDRLNHGPAEPFINNIPPSADRLRLEQQFRASHEEELRAKLEAKAQKLEEEKRLRQIEEELERRMQRELEEKKRIMEDEIRRQVQFEERARLQLELARTQIEVPPPHAHTFSAFPAPSQFNSSYVPASFSSSLAPSSVLPDSDGVKCAAYTSAPDFEMEEIKHLIKEIEDKLVELQRNCREAELSSIFQSRAFRMICELGNNAHLLDRNQKQMLLCELKELLSQAGSDAADHKRRERGRSRSRDRAAGQRDGRDRRHSSHRSRSRSSRTRDTYKHRRSESSLEEVKVQVGDITLRKLSLTEQRRLKVGELVVSQDMKTGKWITSRIAKVSGNRATLCVGNTTWKRNLDELFKEVREKSY</sequence>
<keyword evidence="1" id="KW-0175">Coiled coil</keyword>
<feature type="region of interest" description="Disordered" evidence="2">
    <location>
        <begin position="672"/>
        <end position="726"/>
    </location>
</feature>